<dbReference type="Proteomes" id="UP000464378">
    <property type="component" value="Chromosome"/>
</dbReference>
<feature type="transmembrane region" description="Helical" evidence="2">
    <location>
        <begin position="39"/>
        <end position="55"/>
    </location>
</feature>
<evidence type="ECO:0000313" key="3">
    <source>
        <dbReference type="EMBL" id="VIP04504.1"/>
    </source>
</evidence>
<dbReference type="InParanoid" id="A0A6C2YSY9"/>
<dbReference type="FunCoup" id="A0A6C2YSY9">
    <property type="interactions" value="42"/>
</dbReference>
<gene>
    <name evidence="3" type="ORF">GMBLW1_46890</name>
</gene>
<evidence type="ECO:0008006" key="5">
    <source>
        <dbReference type="Google" id="ProtNLM"/>
    </source>
</evidence>
<feature type="transmembrane region" description="Helical" evidence="2">
    <location>
        <begin position="135"/>
        <end position="153"/>
    </location>
</feature>
<organism evidence="3">
    <name type="scientific">Tuwongella immobilis</name>
    <dbReference type="NCBI Taxonomy" id="692036"/>
    <lineage>
        <taxon>Bacteria</taxon>
        <taxon>Pseudomonadati</taxon>
        <taxon>Planctomycetota</taxon>
        <taxon>Planctomycetia</taxon>
        <taxon>Gemmatales</taxon>
        <taxon>Gemmataceae</taxon>
        <taxon>Tuwongella</taxon>
    </lineage>
</organism>
<dbReference type="RefSeq" id="WP_162659579.1">
    <property type="nucleotide sequence ID" value="NZ_LR593887.1"/>
</dbReference>
<keyword evidence="2" id="KW-1133">Transmembrane helix</keyword>
<evidence type="ECO:0000256" key="1">
    <source>
        <dbReference type="SAM" id="MobiDB-lite"/>
    </source>
</evidence>
<feature type="region of interest" description="Disordered" evidence="1">
    <location>
        <begin position="192"/>
        <end position="246"/>
    </location>
</feature>
<dbReference type="AlphaFoldDB" id="A0A6C2YSY9"/>
<dbReference type="EMBL" id="LR593887">
    <property type="protein sequence ID" value="VTS06370.1"/>
    <property type="molecule type" value="Genomic_DNA"/>
</dbReference>
<reference evidence="3" key="1">
    <citation type="submission" date="2019-04" db="EMBL/GenBank/DDBJ databases">
        <authorList>
            <consortium name="Science for Life Laboratories"/>
        </authorList>
    </citation>
    <scope>NUCLEOTIDE SEQUENCE</scope>
    <source>
        <strain evidence="3">MBLW1</strain>
    </source>
</reference>
<evidence type="ECO:0000313" key="4">
    <source>
        <dbReference type="Proteomes" id="UP000464378"/>
    </source>
</evidence>
<name>A0A6C2YSY9_9BACT</name>
<feature type="compositionally biased region" description="Basic and acidic residues" evidence="1">
    <location>
        <begin position="235"/>
        <end position="246"/>
    </location>
</feature>
<keyword evidence="2" id="KW-0812">Transmembrane</keyword>
<proteinExistence type="predicted"/>
<keyword evidence="4" id="KW-1185">Reference proteome</keyword>
<dbReference type="EMBL" id="LR586016">
    <property type="protein sequence ID" value="VIP04504.1"/>
    <property type="molecule type" value="Genomic_DNA"/>
</dbReference>
<keyword evidence="2" id="KW-0472">Membrane</keyword>
<protein>
    <recommendedName>
        <fullName evidence="5">DUF4203 domain-containing protein</fullName>
    </recommendedName>
</protein>
<sequence length="246" mass="26494">MRLIAPDLLEESLGLSLAIQVGVLLVGLMLWFGGYRWHRFWIVLGVTAFAGLLGLASGRAIGGQVLVFGMLLAVAGGMLAMELARLLAFTIGGFAAWVAVHSLLPHAQDLSVAFLIGGLMGIFLYPLWIMTITSFVGTLFTWYGGLGILVKFTKINAMTLANDRVAMLNAGIALATILGVILQGWLERRLRGKPHGSSHGTGHGKKADTADSDSASTGKESRVKWPGRPPRLVRNIRDLFSTRESR</sequence>
<dbReference type="KEGG" id="tim:GMBLW1_46890"/>
<feature type="transmembrane region" description="Helical" evidence="2">
    <location>
        <begin position="86"/>
        <end position="104"/>
    </location>
</feature>
<feature type="transmembrane region" description="Helical" evidence="2">
    <location>
        <begin position="165"/>
        <end position="186"/>
    </location>
</feature>
<feature type="transmembrane region" description="Helical" evidence="2">
    <location>
        <begin position="110"/>
        <end position="128"/>
    </location>
</feature>
<evidence type="ECO:0000256" key="2">
    <source>
        <dbReference type="SAM" id="Phobius"/>
    </source>
</evidence>
<feature type="transmembrane region" description="Helical" evidence="2">
    <location>
        <begin position="12"/>
        <end position="32"/>
    </location>
</feature>
<accession>A0A6C2YSY9</accession>